<protein>
    <submittedName>
        <fullName evidence="6">TetR family transcriptional regulator</fullName>
    </submittedName>
</protein>
<keyword evidence="1" id="KW-0805">Transcription regulation</keyword>
<dbReference type="GO" id="GO:0000976">
    <property type="term" value="F:transcription cis-regulatory region binding"/>
    <property type="evidence" value="ECO:0007669"/>
    <property type="project" value="TreeGrafter"/>
</dbReference>
<evidence type="ECO:0000313" key="7">
    <source>
        <dbReference type="Proteomes" id="UP000677082"/>
    </source>
</evidence>
<dbReference type="Proteomes" id="UP000677082">
    <property type="component" value="Unassembled WGS sequence"/>
</dbReference>
<evidence type="ECO:0000313" key="6">
    <source>
        <dbReference type="EMBL" id="GIM98089.1"/>
    </source>
</evidence>
<evidence type="ECO:0000256" key="3">
    <source>
        <dbReference type="ARBA" id="ARBA00023163"/>
    </source>
</evidence>
<dbReference type="Gene3D" id="1.10.357.10">
    <property type="entry name" value="Tetracycline Repressor, domain 2"/>
    <property type="match status" value="1"/>
</dbReference>
<dbReference type="EMBL" id="BOQN01000180">
    <property type="protein sequence ID" value="GIM98089.1"/>
    <property type="molecule type" value="Genomic_DNA"/>
</dbReference>
<accession>A0A919WD90</accession>
<dbReference type="GO" id="GO:0003700">
    <property type="term" value="F:DNA-binding transcription factor activity"/>
    <property type="evidence" value="ECO:0007669"/>
    <property type="project" value="TreeGrafter"/>
</dbReference>
<evidence type="ECO:0000256" key="4">
    <source>
        <dbReference type="PROSITE-ProRule" id="PRU00335"/>
    </source>
</evidence>
<dbReference type="PROSITE" id="PS01081">
    <property type="entry name" value="HTH_TETR_1"/>
    <property type="match status" value="1"/>
</dbReference>
<evidence type="ECO:0000256" key="2">
    <source>
        <dbReference type="ARBA" id="ARBA00023125"/>
    </source>
</evidence>
<dbReference type="InterPro" id="IPR050109">
    <property type="entry name" value="HTH-type_TetR-like_transc_reg"/>
</dbReference>
<reference evidence="6 7" key="1">
    <citation type="submission" date="2021-03" db="EMBL/GenBank/DDBJ databases">
        <title>Whole genome shotgun sequence of Actinoplanes toevensis NBRC 105298.</title>
        <authorList>
            <person name="Komaki H."/>
            <person name="Tamura T."/>
        </authorList>
    </citation>
    <scope>NUCLEOTIDE SEQUENCE [LARGE SCALE GENOMIC DNA]</scope>
    <source>
        <strain evidence="6 7">NBRC 105298</strain>
    </source>
</reference>
<proteinExistence type="predicted"/>
<dbReference type="InterPro" id="IPR023772">
    <property type="entry name" value="DNA-bd_HTH_TetR-type_CS"/>
</dbReference>
<dbReference type="Pfam" id="PF00440">
    <property type="entry name" value="TetR_N"/>
    <property type="match status" value="1"/>
</dbReference>
<dbReference type="InterPro" id="IPR009057">
    <property type="entry name" value="Homeodomain-like_sf"/>
</dbReference>
<keyword evidence="2 4" id="KW-0238">DNA-binding</keyword>
<comment type="caution">
    <text evidence="6">The sequence shown here is derived from an EMBL/GenBank/DDBJ whole genome shotgun (WGS) entry which is preliminary data.</text>
</comment>
<dbReference type="InterPro" id="IPR001647">
    <property type="entry name" value="HTH_TetR"/>
</dbReference>
<dbReference type="PROSITE" id="PS50977">
    <property type="entry name" value="HTH_TETR_2"/>
    <property type="match status" value="1"/>
</dbReference>
<sequence length="195" mass="21822">MIVSRWPADARERLERAAIELFQEQGFAATTVPQITARAGLTTRTFHRHFADKREVLFAEADAADMATHLIADAPPDLPPIALITEGLRIVVATRFEGRREELRVRREIVRSDAGLRERNLHKWDAMSGAIRAGFTARGVEPMRAALLADTAVSLLRVSFDEWLDRDDECELYEIVRTALTALRTELGGDPETSA</sequence>
<dbReference type="SUPFAM" id="SSF46689">
    <property type="entry name" value="Homeodomain-like"/>
    <property type="match status" value="1"/>
</dbReference>
<feature type="domain" description="HTH tetR-type" evidence="5">
    <location>
        <begin position="8"/>
        <end position="68"/>
    </location>
</feature>
<keyword evidence="7" id="KW-1185">Reference proteome</keyword>
<name>A0A919WD90_9ACTN</name>
<evidence type="ECO:0000259" key="5">
    <source>
        <dbReference type="PROSITE" id="PS50977"/>
    </source>
</evidence>
<dbReference type="PANTHER" id="PTHR30055:SF238">
    <property type="entry name" value="MYCOFACTOCIN BIOSYNTHESIS TRANSCRIPTIONAL REGULATOR MFTR-RELATED"/>
    <property type="match status" value="1"/>
</dbReference>
<organism evidence="6 7">
    <name type="scientific">Paractinoplanes toevensis</name>
    <dbReference type="NCBI Taxonomy" id="571911"/>
    <lineage>
        <taxon>Bacteria</taxon>
        <taxon>Bacillati</taxon>
        <taxon>Actinomycetota</taxon>
        <taxon>Actinomycetes</taxon>
        <taxon>Micromonosporales</taxon>
        <taxon>Micromonosporaceae</taxon>
        <taxon>Paractinoplanes</taxon>
    </lineage>
</organism>
<evidence type="ECO:0000256" key="1">
    <source>
        <dbReference type="ARBA" id="ARBA00023015"/>
    </source>
</evidence>
<gene>
    <name evidence="6" type="ORF">Ato02nite_098820</name>
</gene>
<feature type="DNA-binding region" description="H-T-H motif" evidence="4">
    <location>
        <begin position="31"/>
        <end position="50"/>
    </location>
</feature>
<dbReference type="PANTHER" id="PTHR30055">
    <property type="entry name" value="HTH-TYPE TRANSCRIPTIONAL REGULATOR RUTR"/>
    <property type="match status" value="1"/>
</dbReference>
<dbReference type="PRINTS" id="PR00455">
    <property type="entry name" value="HTHTETR"/>
</dbReference>
<keyword evidence="3" id="KW-0804">Transcription</keyword>
<dbReference type="AlphaFoldDB" id="A0A919WD90"/>